<reference evidence="2 3" key="1">
    <citation type="submission" date="2018-05" db="EMBL/GenBank/DDBJ databases">
        <title>Complete genome sequences of Streptococcus sobrinus.</title>
        <authorList>
            <person name="Sales M."/>
            <person name="Jensen P.A."/>
        </authorList>
    </citation>
    <scope>NUCLEOTIDE SEQUENCE [LARGE SCALE GENOMIC DNA]</scope>
    <source>
        <strain evidence="2 3">SL1</strain>
    </source>
</reference>
<organism evidence="2 3">
    <name type="scientific">Streptococcus sobrinus</name>
    <dbReference type="NCBI Taxonomy" id="1310"/>
    <lineage>
        <taxon>Bacteria</taxon>
        <taxon>Bacillati</taxon>
        <taxon>Bacillota</taxon>
        <taxon>Bacilli</taxon>
        <taxon>Lactobacillales</taxon>
        <taxon>Streptococcaceae</taxon>
        <taxon>Streptococcus</taxon>
    </lineage>
</organism>
<keyword evidence="3" id="KW-1185">Reference proteome</keyword>
<evidence type="ECO:0000313" key="2">
    <source>
        <dbReference type="EMBL" id="AWN20906.1"/>
    </source>
</evidence>
<feature type="transmembrane region" description="Helical" evidence="1">
    <location>
        <begin position="108"/>
        <end position="128"/>
    </location>
</feature>
<keyword evidence="1" id="KW-0812">Transmembrane</keyword>
<dbReference type="EMBL" id="CP029490">
    <property type="protein sequence ID" value="AWN20906.1"/>
    <property type="molecule type" value="Genomic_DNA"/>
</dbReference>
<protein>
    <submittedName>
        <fullName evidence="2">Uncharacterized protein</fullName>
    </submittedName>
</protein>
<keyword evidence="1" id="KW-0472">Membrane</keyword>
<feature type="transmembrane region" description="Helical" evidence="1">
    <location>
        <begin position="28"/>
        <end position="48"/>
    </location>
</feature>
<dbReference type="Proteomes" id="UP000245369">
    <property type="component" value="Chromosome"/>
</dbReference>
<evidence type="ECO:0000313" key="3">
    <source>
        <dbReference type="Proteomes" id="UP000245369"/>
    </source>
</evidence>
<sequence length="167" mass="18273">MSKPFFQPTDVLLTNYMDNRPEQTSRKLVKVALALQFLAMLVILIWGATLSSHLGKDSYSNEEMAGVVTTMALAFPFVLAGAAAILTPAIFSLMAALSLDKRVVLKTLLMLVGFSDLILFLLAMAFLLKADAEGYLALLAFELLAKAISLPILILAIIRLKSRRIFP</sequence>
<feature type="transmembrane region" description="Helical" evidence="1">
    <location>
        <begin position="68"/>
        <end position="96"/>
    </location>
</feature>
<name>A0ABM6W6N5_9STRE</name>
<dbReference type="RefSeq" id="WP_002962238.1">
    <property type="nucleotide sequence ID" value="NZ_CP029490.1"/>
</dbReference>
<evidence type="ECO:0000256" key="1">
    <source>
        <dbReference type="SAM" id="Phobius"/>
    </source>
</evidence>
<proteinExistence type="predicted"/>
<dbReference type="GeneID" id="93924044"/>
<accession>A0ABM6W6N5</accession>
<gene>
    <name evidence="2" type="ORF">DK182_05910</name>
</gene>
<keyword evidence="1" id="KW-1133">Transmembrane helix</keyword>
<feature type="transmembrane region" description="Helical" evidence="1">
    <location>
        <begin position="134"/>
        <end position="158"/>
    </location>
</feature>